<dbReference type="InterPro" id="IPR020568">
    <property type="entry name" value="Ribosomal_Su5_D2-typ_SF"/>
</dbReference>
<gene>
    <name evidence="1" type="ORF">BHF72_0570</name>
</gene>
<dbReference type="SUPFAM" id="SSF54211">
    <property type="entry name" value="Ribosomal protein S5 domain 2-like"/>
    <property type="match status" value="1"/>
</dbReference>
<protein>
    <submittedName>
        <fullName evidence="1">GHMP kinase family protein</fullName>
    </submittedName>
</protein>
<dbReference type="Gene3D" id="3.30.230.10">
    <property type="match status" value="1"/>
</dbReference>
<dbReference type="NCBIfam" id="NF040656">
    <property type="entry name" value="GHMP_GYDIA"/>
    <property type="match status" value="1"/>
</dbReference>
<keyword evidence="1" id="KW-0808">Transferase</keyword>
<dbReference type="Proteomes" id="UP000095601">
    <property type="component" value="Unassembled WGS sequence"/>
</dbReference>
<dbReference type="EMBL" id="MKGI01000077">
    <property type="protein sequence ID" value="OEL10478.1"/>
    <property type="molecule type" value="Genomic_DNA"/>
</dbReference>
<keyword evidence="2" id="KW-1185">Reference proteome</keyword>
<reference evidence="1 2" key="1">
    <citation type="submission" date="2016-09" db="EMBL/GenBank/DDBJ databases">
        <authorList>
            <person name="Capua I."/>
            <person name="De Benedictis P."/>
            <person name="Joannis T."/>
            <person name="Lombin L.H."/>
            <person name="Cattoli G."/>
        </authorList>
    </citation>
    <scope>NUCLEOTIDE SEQUENCE [LARGE SCALE GENOMIC DNA]</scope>
    <source>
        <strain evidence="1 2">NRS-1</strain>
    </source>
</reference>
<dbReference type="InterPro" id="IPR014721">
    <property type="entry name" value="Ribsml_uS5_D2-typ_fold_subgr"/>
</dbReference>
<accession>A0A1E5UCF2</accession>
<organism evidence="1 2">
    <name type="scientific">Cloacibacterium normanense</name>
    <dbReference type="NCBI Taxonomy" id="237258"/>
    <lineage>
        <taxon>Bacteria</taxon>
        <taxon>Pseudomonadati</taxon>
        <taxon>Bacteroidota</taxon>
        <taxon>Flavobacteriia</taxon>
        <taxon>Flavobacteriales</taxon>
        <taxon>Weeksellaceae</taxon>
    </lineage>
</organism>
<dbReference type="PATRIC" id="fig|237258.4.peg.752"/>
<dbReference type="AlphaFoldDB" id="A0A1E5UCF2"/>
<name>A0A1E5UCF2_9FLAO</name>
<proteinExistence type="predicted"/>
<dbReference type="STRING" id="237258.SAMN04489756_108103"/>
<dbReference type="GO" id="GO:0016301">
    <property type="term" value="F:kinase activity"/>
    <property type="evidence" value="ECO:0007669"/>
    <property type="project" value="UniProtKB-KW"/>
</dbReference>
<dbReference type="OrthoDB" id="5288719at2"/>
<dbReference type="RefSeq" id="WP_069800183.1">
    <property type="nucleotide sequence ID" value="NZ_CP034157.1"/>
</dbReference>
<sequence>MKNHIFSPGKLLITSEYFVLDGALALAVPTRLGQDFYSEEEKDSASMVFWEALHENKPWLSIQIDYKNWEIIQTNLPESAAFILKVLQNVQKLSTEKFHSDSTYKITTNLQFPSNYGLGSSSTLMNNLAEWSCIDAFLLNELSLGGSGYDIAVAQEKSAILYQNNPRKVERVEFNPSFTDDLIFIHLNQKQDSREGIRAFQSQKKSLDLRTDFSEITQKVLQCKTLEEFSNLMMLHESKLSEFLGMKTAKEKHFQDCPSFIKSLGAWGGDFVLASKFGDYKNYFFERNFKNILEWKNLIA</sequence>
<keyword evidence="1" id="KW-0418">Kinase</keyword>
<evidence type="ECO:0000313" key="1">
    <source>
        <dbReference type="EMBL" id="OEL10478.1"/>
    </source>
</evidence>
<dbReference type="InterPro" id="IPR047765">
    <property type="entry name" value="GHMP_GYDIA-like"/>
</dbReference>
<dbReference type="KEGG" id="cnr:EB819_12355"/>
<comment type="caution">
    <text evidence="1">The sequence shown here is derived from an EMBL/GenBank/DDBJ whole genome shotgun (WGS) entry which is preliminary data.</text>
</comment>
<evidence type="ECO:0000313" key="2">
    <source>
        <dbReference type="Proteomes" id="UP000095601"/>
    </source>
</evidence>